<keyword evidence="1" id="KW-0812">Transmembrane</keyword>
<accession>A0AAD1FJM3</accession>
<feature type="transmembrane region" description="Helical" evidence="1">
    <location>
        <begin position="12"/>
        <end position="32"/>
    </location>
</feature>
<dbReference type="Proteomes" id="UP000217792">
    <property type="component" value="Chromosome"/>
</dbReference>
<evidence type="ECO:0000256" key="1">
    <source>
        <dbReference type="SAM" id="Phobius"/>
    </source>
</evidence>
<keyword evidence="1" id="KW-1133">Transmembrane helix</keyword>
<gene>
    <name evidence="2" type="ORF">SITYG_07410</name>
</gene>
<evidence type="ECO:0000313" key="3">
    <source>
        <dbReference type="Proteomes" id="UP000217792"/>
    </source>
</evidence>
<keyword evidence="1" id="KW-0472">Membrane</keyword>
<name>A0AAD1FJM3_STRIT</name>
<dbReference type="EMBL" id="AP014880">
    <property type="protein sequence ID" value="BAW16726.1"/>
    <property type="molecule type" value="Genomic_DNA"/>
</dbReference>
<protein>
    <submittedName>
        <fullName evidence="2">Uncharacterized protein</fullName>
    </submittedName>
</protein>
<proteinExistence type="predicted"/>
<organism evidence="2 3">
    <name type="scientific">Streptococcus intermedius</name>
    <dbReference type="NCBI Taxonomy" id="1338"/>
    <lineage>
        <taxon>Bacteria</taxon>
        <taxon>Bacillati</taxon>
        <taxon>Bacillota</taxon>
        <taxon>Bacilli</taxon>
        <taxon>Lactobacillales</taxon>
        <taxon>Streptococcaceae</taxon>
        <taxon>Streptococcus</taxon>
        <taxon>Streptococcus anginosus group</taxon>
    </lineage>
</organism>
<sequence length="41" mass="4844">MESQLLKEGVVVLFLYIANHVDFLCSFLLPFAHFCYNDNYE</sequence>
<evidence type="ECO:0000313" key="2">
    <source>
        <dbReference type="EMBL" id="BAW16726.1"/>
    </source>
</evidence>
<dbReference type="AlphaFoldDB" id="A0AAD1FJM3"/>
<reference evidence="2 3" key="1">
    <citation type="journal article" date="2017" name="Infect. Immun.">
        <title>Characterization of the Pathogenicity of Streptococcus intermedius TYG1620 Isolated from a Human Brain Abscess Based on the Complete Genome Sequence with Transcriptome Analysis and Transposon Mutagenesis in a Murine Subcutaneous Abscess Model.</title>
        <authorList>
            <person name="Hasegawa N."/>
            <person name="Sekizuka T."/>
            <person name="Sugi Y."/>
            <person name="Kawakami N."/>
            <person name="Ogasawara Y."/>
            <person name="Kato K."/>
            <person name="Yamashita A."/>
            <person name="Takeuchi F."/>
            <person name="Kuroda M."/>
        </authorList>
    </citation>
    <scope>NUCLEOTIDE SEQUENCE [LARGE SCALE GENOMIC DNA]</scope>
    <source>
        <strain evidence="2 3">TYG1620</strain>
    </source>
</reference>